<dbReference type="AlphaFoldDB" id="A0A6L6PKE9"/>
<dbReference type="Gene3D" id="2.60.40.2280">
    <property type="entry name" value="Heavy-metal resistance protein CzcE"/>
    <property type="match status" value="1"/>
</dbReference>
<protein>
    <submittedName>
        <fullName evidence="1">CzcE family metal-binding protein</fullName>
    </submittedName>
</protein>
<organism evidence="1 2">
    <name type="scientific">Duganella radicis</name>
    <dbReference type="NCBI Taxonomy" id="551988"/>
    <lineage>
        <taxon>Bacteria</taxon>
        <taxon>Pseudomonadati</taxon>
        <taxon>Pseudomonadota</taxon>
        <taxon>Betaproteobacteria</taxon>
        <taxon>Burkholderiales</taxon>
        <taxon>Oxalobacteraceae</taxon>
        <taxon>Telluria group</taxon>
        <taxon>Duganella</taxon>
    </lineage>
</organism>
<sequence>MVCSLSAFHRAAGITNLSFGRHLPVSARCLDWPHLHSTTKGSTMFKALRITIIAATLAAGAAHASVNPHPEFGTATPAATADRHVTIKADTKWVNVNNGDTVTFDVGGKSFTWHFDTLHSEESFSLSKIAPEGIDTGMITVYVASNPLYRG</sequence>
<name>A0A6L6PKE9_9BURK</name>
<dbReference type="OrthoDB" id="8720747at2"/>
<proteinExistence type="predicted"/>
<dbReference type="EMBL" id="WNKY01000019">
    <property type="protein sequence ID" value="MTV39433.1"/>
    <property type="molecule type" value="Genomic_DNA"/>
</dbReference>
<reference evidence="1 2" key="1">
    <citation type="submission" date="2019-11" db="EMBL/GenBank/DDBJ databases">
        <title>Type strains purchased from KCTC, JCM and DSMZ.</title>
        <authorList>
            <person name="Lu H."/>
        </authorList>
    </citation>
    <scope>NUCLEOTIDE SEQUENCE [LARGE SCALE GENOMIC DNA]</scope>
    <source>
        <strain evidence="1 2">KCTC 22382</strain>
    </source>
</reference>
<dbReference type="Pfam" id="PF16986">
    <property type="entry name" value="CzcE"/>
    <property type="match status" value="1"/>
</dbReference>
<dbReference type="Proteomes" id="UP000475582">
    <property type="component" value="Unassembled WGS sequence"/>
</dbReference>
<keyword evidence="2" id="KW-1185">Reference proteome</keyword>
<evidence type="ECO:0000313" key="2">
    <source>
        <dbReference type="Proteomes" id="UP000475582"/>
    </source>
</evidence>
<dbReference type="InterPro" id="IPR038674">
    <property type="entry name" value="CzcE_sf"/>
</dbReference>
<dbReference type="InterPro" id="IPR031560">
    <property type="entry name" value="CzcE"/>
</dbReference>
<accession>A0A6L6PKE9</accession>
<comment type="caution">
    <text evidence="1">The sequence shown here is derived from an EMBL/GenBank/DDBJ whole genome shotgun (WGS) entry which is preliminary data.</text>
</comment>
<evidence type="ECO:0000313" key="1">
    <source>
        <dbReference type="EMBL" id="MTV39433.1"/>
    </source>
</evidence>
<gene>
    <name evidence="1" type="ORF">GM676_17840</name>
</gene>